<gene>
    <name evidence="2" type="ORF">BGZ80_003726</name>
</gene>
<organism evidence="2 3">
    <name type="scientific">Entomortierella chlamydospora</name>
    <dbReference type="NCBI Taxonomy" id="101097"/>
    <lineage>
        <taxon>Eukaryota</taxon>
        <taxon>Fungi</taxon>
        <taxon>Fungi incertae sedis</taxon>
        <taxon>Mucoromycota</taxon>
        <taxon>Mortierellomycotina</taxon>
        <taxon>Mortierellomycetes</taxon>
        <taxon>Mortierellales</taxon>
        <taxon>Mortierellaceae</taxon>
        <taxon>Entomortierella</taxon>
    </lineage>
</organism>
<evidence type="ECO:0000313" key="3">
    <source>
        <dbReference type="Proteomes" id="UP000703661"/>
    </source>
</evidence>
<dbReference type="Gene3D" id="1.10.10.60">
    <property type="entry name" value="Homeodomain-like"/>
    <property type="match status" value="1"/>
</dbReference>
<protein>
    <recommendedName>
        <fullName evidence="4">Myb-like domain-containing protein</fullName>
    </recommendedName>
</protein>
<keyword evidence="3" id="KW-1185">Reference proteome</keyword>
<dbReference type="AlphaFoldDB" id="A0A9P6N4F7"/>
<evidence type="ECO:0000313" key="2">
    <source>
        <dbReference type="EMBL" id="KAG0024381.1"/>
    </source>
</evidence>
<evidence type="ECO:0000256" key="1">
    <source>
        <dbReference type="SAM" id="MobiDB-lite"/>
    </source>
</evidence>
<accession>A0A9P6N4F7</accession>
<reference evidence="2" key="1">
    <citation type="journal article" date="2020" name="Fungal Divers.">
        <title>Resolving the Mortierellaceae phylogeny through synthesis of multi-gene phylogenetics and phylogenomics.</title>
        <authorList>
            <person name="Vandepol N."/>
            <person name="Liber J."/>
            <person name="Desiro A."/>
            <person name="Na H."/>
            <person name="Kennedy M."/>
            <person name="Barry K."/>
            <person name="Grigoriev I.V."/>
            <person name="Miller A.N."/>
            <person name="O'Donnell K."/>
            <person name="Stajich J.E."/>
            <person name="Bonito G."/>
        </authorList>
    </citation>
    <scope>NUCLEOTIDE SEQUENCE</scope>
    <source>
        <strain evidence="2">NRRL 2769</strain>
    </source>
</reference>
<sequence>MREEREDLERQWIRLRNCKETFVERDSVDTFLNKYDILENGFDDNFVERYNLSVVAHDTFMPQLDLERCQRGLEGYLKVFRLQLQLEENPCILREDGNILWRSAVQLATIRFIHSIAPIAANDDGRLYGLYQDTLKLIQKQLQARVDSIDEPSNMMLVKDLARKKNFSLNEYDGFALQGLDTSWFKNLALLVGTTQHTTSPQPWNHLYDTKPVHSSINYSERTKIVYEAPASTKVSGNLIFVDSTQIIEENNDIEGDLDIPGWLDRVSMDLDDERSSSAELERESNQLSRKEKVNNDSDMKEVEQVQDTSAVSLPLVRPSTTKSTTADLKEPRTLIRKPAGLIDRVKDAIGAKSSARESSDSEFEDDEYVPPLELKQKRPPNLPSALIQTPEHVQGDGDFAGEGSNSRLTLLPRSPPPIESTRSISLRPVKPTKVRRQNRAWTSEEVDRLMALADKFQHRPSETGRRAWKMSWSQLKKFDEMNGNILKHRTDVMLKDKYRERTDNGRHRQQVNEIRRCKNSGIPRYQFPPHDGGLV</sequence>
<proteinExistence type="predicted"/>
<evidence type="ECO:0008006" key="4">
    <source>
        <dbReference type="Google" id="ProtNLM"/>
    </source>
</evidence>
<dbReference type="EMBL" id="JAAAID010000020">
    <property type="protein sequence ID" value="KAG0024381.1"/>
    <property type="molecule type" value="Genomic_DNA"/>
</dbReference>
<dbReference type="Proteomes" id="UP000703661">
    <property type="component" value="Unassembled WGS sequence"/>
</dbReference>
<feature type="region of interest" description="Disordered" evidence="1">
    <location>
        <begin position="353"/>
        <end position="424"/>
    </location>
</feature>
<feature type="region of interest" description="Disordered" evidence="1">
    <location>
        <begin position="274"/>
        <end position="332"/>
    </location>
</feature>
<name>A0A9P6N4F7_9FUNG</name>
<feature type="compositionally biased region" description="Basic and acidic residues" evidence="1">
    <location>
        <begin position="274"/>
        <end position="304"/>
    </location>
</feature>
<comment type="caution">
    <text evidence="2">The sequence shown here is derived from an EMBL/GenBank/DDBJ whole genome shotgun (WGS) entry which is preliminary data.</text>
</comment>